<dbReference type="RefSeq" id="WP_002466404.1">
    <property type="nucleotide sequence ID" value="NZ_CABMFV010000004.1"/>
</dbReference>
<dbReference type="InterPro" id="IPR026898">
    <property type="entry name" value="PrsW"/>
</dbReference>
<feature type="transmembrane region" description="Helical" evidence="1">
    <location>
        <begin position="226"/>
        <end position="245"/>
    </location>
</feature>
<evidence type="ECO:0000313" key="4">
    <source>
        <dbReference type="EMBL" id="NBH31043.1"/>
    </source>
</evidence>
<feature type="transmembrane region" description="Helical" evidence="1">
    <location>
        <begin position="335"/>
        <end position="360"/>
    </location>
</feature>
<dbReference type="AlphaFoldDB" id="A0A364UT83"/>
<feature type="transmembrane region" description="Helical" evidence="1">
    <location>
        <begin position="165"/>
        <end position="184"/>
    </location>
</feature>
<evidence type="ECO:0000313" key="6">
    <source>
        <dbReference type="Proteomes" id="UP000261016"/>
    </source>
</evidence>
<gene>
    <name evidence="4" type="ORF">D3Z30_08620</name>
    <name evidence="5" type="ORF">DXC19_09000</name>
    <name evidence="3" type="ORF">G8J23_00285</name>
</gene>
<dbReference type="InterPro" id="IPR025874">
    <property type="entry name" value="DZR"/>
</dbReference>
<reference evidence="4 7" key="2">
    <citation type="submission" date="2018-08" db="EMBL/GenBank/DDBJ databases">
        <title>Murine metabolic-syndrome-specific gut microbial biobank.</title>
        <authorList>
            <person name="Liu C."/>
        </authorList>
    </citation>
    <scope>NUCLEOTIDE SEQUENCE [LARGE SCALE GENOMIC DNA]</scope>
    <source>
        <strain evidence="4 7">1XD21-27</strain>
    </source>
</reference>
<dbReference type="EMBL" id="QXWP01000004">
    <property type="protein sequence ID" value="NBH31043.1"/>
    <property type="molecule type" value="Genomic_DNA"/>
</dbReference>
<feature type="domain" description="DZANK-type" evidence="2">
    <location>
        <begin position="3"/>
        <end position="61"/>
    </location>
</feature>
<keyword evidence="5" id="KW-0645">Protease</keyword>
<dbReference type="Pfam" id="PF13367">
    <property type="entry name" value="PrsW-protease"/>
    <property type="match status" value="1"/>
</dbReference>
<keyword evidence="1" id="KW-0472">Membrane</keyword>
<evidence type="ECO:0000256" key="1">
    <source>
        <dbReference type="SAM" id="Phobius"/>
    </source>
</evidence>
<evidence type="ECO:0000313" key="7">
    <source>
        <dbReference type="Proteomes" id="UP000481807"/>
    </source>
</evidence>
<evidence type="ECO:0000313" key="3">
    <source>
        <dbReference type="EMBL" id="MCG6224454.1"/>
    </source>
</evidence>
<name>A0A364UT83_STAWA</name>
<dbReference type="Pfam" id="PF12773">
    <property type="entry name" value="DZR"/>
    <property type="match status" value="1"/>
</dbReference>
<reference evidence="3 8" key="3">
    <citation type="submission" date="2020-03" db="EMBL/GenBank/DDBJ databases">
        <title>Comparative genetics of Staphylococcus warneri persistents from caprine mastitis.</title>
        <authorList>
            <person name="Franca C.A."/>
            <person name="Rosa D.S."/>
            <person name="Silva A."/>
            <person name="Rodrigues D.L.N."/>
            <person name="Santos R.G."/>
            <person name="Castillo R.E.H."/>
            <person name="Moreira M.A.S."/>
            <person name="Lima M.C."/>
            <person name="Gouveia G.V."/>
            <person name="Gouveia J.J.S."/>
            <person name="Souza R.F.S."/>
            <person name="Bertram B."/>
            <person name="Azevedo V."/>
            <person name="Costa M."/>
        </authorList>
    </citation>
    <scope>NUCLEOTIDE SEQUENCE [LARGE SCALE GENOMIC DNA]</scope>
    <source>
        <strain evidence="3 8">Cap 9.2</strain>
    </source>
</reference>
<dbReference type="Proteomes" id="UP000261016">
    <property type="component" value="Unassembled WGS sequence"/>
</dbReference>
<evidence type="ECO:0000313" key="5">
    <source>
        <dbReference type="EMBL" id="RGM29745.1"/>
    </source>
</evidence>
<keyword evidence="5" id="KW-0378">Hydrolase</keyword>
<organism evidence="5 6">
    <name type="scientific">Staphylococcus warneri</name>
    <dbReference type="NCBI Taxonomy" id="1292"/>
    <lineage>
        <taxon>Bacteria</taxon>
        <taxon>Bacillati</taxon>
        <taxon>Bacillota</taxon>
        <taxon>Bacilli</taxon>
        <taxon>Bacillales</taxon>
        <taxon>Staphylococcaceae</taxon>
        <taxon>Staphylococcus</taxon>
    </lineage>
</organism>
<dbReference type="Proteomes" id="UP000814367">
    <property type="component" value="Unassembled WGS sequence"/>
</dbReference>
<protein>
    <submittedName>
        <fullName evidence="5">PrsW family intramembrane metalloprotease</fullName>
    </submittedName>
</protein>
<dbReference type="GO" id="GO:0006508">
    <property type="term" value="P:proteolysis"/>
    <property type="evidence" value="ECO:0007669"/>
    <property type="project" value="UniProtKB-KW"/>
</dbReference>
<keyword evidence="1" id="KW-1133">Transmembrane helix</keyword>
<feature type="transmembrane region" description="Helical" evidence="1">
    <location>
        <begin position="402"/>
        <end position="419"/>
    </location>
</feature>
<dbReference type="EMBL" id="JAANHJ010000001">
    <property type="protein sequence ID" value="MCG6224454.1"/>
    <property type="molecule type" value="Genomic_DNA"/>
</dbReference>
<evidence type="ECO:0000259" key="2">
    <source>
        <dbReference type="Pfam" id="PF12773"/>
    </source>
</evidence>
<feature type="transmembrane region" description="Helical" evidence="1">
    <location>
        <begin position="372"/>
        <end position="390"/>
    </location>
</feature>
<comment type="caution">
    <text evidence="5">The sequence shown here is derived from an EMBL/GenBank/DDBJ whole genome shotgun (WGS) entry which is preliminary data.</text>
</comment>
<accession>A0A364UT83</accession>
<dbReference type="PANTHER" id="PTHR36844">
    <property type="entry name" value="PROTEASE PRSW"/>
    <property type="match status" value="1"/>
</dbReference>
<dbReference type="Proteomes" id="UP000481807">
    <property type="component" value="Unassembled WGS sequence"/>
</dbReference>
<dbReference type="EMBL" id="QSTD01000004">
    <property type="protein sequence ID" value="RGM29745.1"/>
    <property type="molecule type" value="Genomic_DNA"/>
</dbReference>
<dbReference type="GO" id="GO:0008237">
    <property type="term" value="F:metallopeptidase activity"/>
    <property type="evidence" value="ECO:0007669"/>
    <property type="project" value="UniProtKB-KW"/>
</dbReference>
<reference evidence="5 6" key="1">
    <citation type="submission" date="2018-08" db="EMBL/GenBank/DDBJ databases">
        <title>A genome reference for cultivated species of the human gut microbiota.</title>
        <authorList>
            <person name="Zou Y."/>
            <person name="Xue W."/>
            <person name="Luo G."/>
        </authorList>
    </citation>
    <scope>NUCLEOTIDE SEQUENCE [LARGE SCALE GENOMIC DNA]</scope>
    <source>
        <strain evidence="5 6">OM08-17AT</strain>
    </source>
</reference>
<sequence>MICPSCANEVGQNDKFCQHCGTNLTVEKPIMKENVDTNNNLTCPNCNENVQSNDKFCINCGFKLNESMQYSSNETYNHSHQHIEREVANNTNITEEAKNLFNNTTKSIGRLAGNDEILKLNLRDMFSQVFKFHSKHESDDVFIAGTQSTTPHITEVSEEWGKPWVFSRVFISLLITFIGLWFLAKMFGNENSIPGMIFIGALIVPISGVIFFFESNAFRNISFFEVLKMFFVGGVFSLISTLVLYQFVSFSDDLEMYGIMTTGDAFLIGLVEEIGKAIIVVLFINYQRTNKILNGILIGASIGAGFAVFETAGYILNLSFMSDQTVDLNVMIEIIILRGWSALGGHLVWAAIIGAAVVIVKNTSQFTWSNILDKRFLFFFFISVVLHFIWDAPITFLGSYNLKLIILIVIAWIFIFILMKSGLTQVNVLQKEYIENKEKQ</sequence>
<keyword evidence="8" id="KW-1185">Reference proteome</keyword>
<evidence type="ECO:0000313" key="8">
    <source>
        <dbReference type="Proteomes" id="UP000814367"/>
    </source>
</evidence>
<proteinExistence type="predicted"/>
<dbReference type="PANTHER" id="PTHR36844:SF1">
    <property type="entry name" value="PROTEASE PRSW"/>
    <property type="match status" value="1"/>
</dbReference>
<feature type="transmembrane region" description="Helical" evidence="1">
    <location>
        <begin position="265"/>
        <end position="284"/>
    </location>
</feature>
<keyword evidence="5" id="KW-0482">Metalloprotease</keyword>
<feature type="transmembrane region" description="Helical" evidence="1">
    <location>
        <begin position="296"/>
        <end position="315"/>
    </location>
</feature>
<keyword evidence="1" id="KW-0812">Transmembrane</keyword>
<feature type="transmembrane region" description="Helical" evidence="1">
    <location>
        <begin position="196"/>
        <end position="214"/>
    </location>
</feature>